<dbReference type="InterPro" id="IPR011010">
    <property type="entry name" value="DNA_brk_join_enz"/>
</dbReference>
<dbReference type="Gene3D" id="1.10.132.120">
    <property type="match status" value="1"/>
</dbReference>
<name>A0ABZ1AT59_9ACTN</name>
<accession>A0ABZ1AT59</accession>
<proteinExistence type="predicted"/>
<dbReference type="SUPFAM" id="SSF56349">
    <property type="entry name" value="DNA breaking-rejoining enzymes"/>
    <property type="match status" value="1"/>
</dbReference>
<evidence type="ECO:0000313" key="1">
    <source>
        <dbReference type="EMBL" id="WRL61766.1"/>
    </source>
</evidence>
<dbReference type="Proteomes" id="UP001324287">
    <property type="component" value="Chromosome"/>
</dbReference>
<dbReference type="EMBL" id="CP141261">
    <property type="protein sequence ID" value="WRL61766.1"/>
    <property type="molecule type" value="Genomic_DNA"/>
</dbReference>
<evidence type="ECO:0000313" key="2">
    <source>
        <dbReference type="Proteomes" id="UP001324287"/>
    </source>
</evidence>
<dbReference type="RefSeq" id="WP_324273127.1">
    <property type="nucleotide sequence ID" value="NZ_CP141261.1"/>
</dbReference>
<sequence>MSEQLGNTPAVCKASYVDPRVVDRFEHGETVAHALGRADEAEADRDAQKVLEAAVCELLSA</sequence>
<organism evidence="1 2">
    <name type="scientific">Blastococcus brunescens</name>
    <dbReference type="NCBI Taxonomy" id="1564165"/>
    <lineage>
        <taxon>Bacteria</taxon>
        <taxon>Bacillati</taxon>
        <taxon>Actinomycetota</taxon>
        <taxon>Actinomycetes</taxon>
        <taxon>Geodermatophilales</taxon>
        <taxon>Geodermatophilaceae</taxon>
        <taxon>Blastococcus</taxon>
    </lineage>
</organism>
<keyword evidence="2" id="KW-1185">Reference proteome</keyword>
<gene>
    <name evidence="1" type="ORF">U6N30_16695</name>
</gene>
<reference evidence="1 2" key="1">
    <citation type="submission" date="2023-12" db="EMBL/GenBank/DDBJ databases">
        <title>Blastococcus brunescens sp. nov., an actonobacterium isolated from sandstone collected in sahara desert.</title>
        <authorList>
            <person name="Gtari M."/>
            <person name="Ghodhbane F."/>
        </authorList>
    </citation>
    <scope>NUCLEOTIDE SEQUENCE [LARGE SCALE GENOMIC DNA]</scope>
    <source>
        <strain evidence="1 2">BMG 8361</strain>
    </source>
</reference>
<protein>
    <submittedName>
        <fullName evidence="1">Uncharacterized protein</fullName>
    </submittedName>
</protein>